<dbReference type="Pfam" id="PF00664">
    <property type="entry name" value="ABC_membrane"/>
    <property type="match status" value="1"/>
</dbReference>
<evidence type="ECO:0000259" key="10">
    <source>
        <dbReference type="PROSITE" id="PS50893"/>
    </source>
</evidence>
<sequence>MKKLLIYLKDYKKESILGPLFKLLEASFELLVPLVIARIIDHGIRYADTGYIFRMCLLLAALGTIGLACSITAQYYAAKAAAGFAKNLRHALFAHIQSFSYSELDTLGTSTMITRMTSDMNQVQSGVNLTLRLLLRSPFIVFGAMIMAFMLDVQSALVFVAAIIFLSVVIFGIMLWCIPLYKKVQSKLDQVLRITRENLTGVRVIRAFCMEEDEIRKFEGCNEELTQIQKYVGRISALMNPITYIIINLSIIWLIWTGAIRVNMGIITQGTVVALYNYMSQILAELVKLANLIITINKSIACGNRIQEIFEISSDFTESEHIPAPKNSLFMVEFNHVDLRYKNAGDNALTDINFKVRPGEIVGIIGGTGSGKSSLVNMIPRFYEASAGDILVDGIPVKEYPVNMLRDKIGVVPQKSILFKGTIRSNMKWGKQNATDEEIFQALEIAQAKEVTENKGGLDYMVDQGGKNLSGGQKQRFTIARALVRQPEILILDDSSSALDFATDAALRKAIGTMENRPTVFVVSQRISSVKHCDQIIVLDDGAVAGIGTDKNLMQSCKVYQEIYASQFRKEDSAHGGF</sequence>
<dbReference type="InterPro" id="IPR027417">
    <property type="entry name" value="P-loop_NTPase"/>
</dbReference>
<keyword evidence="4 9" id="KW-0812">Transmembrane</keyword>
<keyword evidence="5" id="KW-0547">Nucleotide-binding</keyword>
<organism evidence="12 13">
    <name type="scientific">Aminipila luticellarii</name>
    <dbReference type="NCBI Taxonomy" id="2507160"/>
    <lineage>
        <taxon>Bacteria</taxon>
        <taxon>Bacillati</taxon>
        <taxon>Bacillota</taxon>
        <taxon>Clostridia</taxon>
        <taxon>Peptostreptococcales</taxon>
        <taxon>Anaerovoracaceae</taxon>
        <taxon>Aminipila</taxon>
    </lineage>
</organism>
<dbReference type="InterPro" id="IPR011527">
    <property type="entry name" value="ABC1_TM_dom"/>
</dbReference>
<reference evidence="12 13" key="1">
    <citation type="submission" date="2019-01" db="EMBL/GenBank/DDBJ databases">
        <title>Draft genomes of a novel of Aminipila strains.</title>
        <authorList>
            <person name="Ma S."/>
        </authorList>
    </citation>
    <scope>NUCLEOTIDE SEQUENCE [LARGE SCALE GENOMIC DNA]</scope>
    <source>
        <strain evidence="13">JN-39</strain>
    </source>
</reference>
<evidence type="ECO:0000256" key="5">
    <source>
        <dbReference type="ARBA" id="ARBA00022741"/>
    </source>
</evidence>
<dbReference type="Proteomes" id="UP000287601">
    <property type="component" value="Chromosome"/>
</dbReference>
<dbReference type="GO" id="GO:0015421">
    <property type="term" value="F:ABC-type oligopeptide transporter activity"/>
    <property type="evidence" value="ECO:0007669"/>
    <property type="project" value="TreeGrafter"/>
</dbReference>
<feature type="domain" description="ABC transporter" evidence="10">
    <location>
        <begin position="334"/>
        <end position="566"/>
    </location>
</feature>
<dbReference type="InterPro" id="IPR036640">
    <property type="entry name" value="ABC1_TM_sf"/>
</dbReference>
<dbReference type="PROSITE" id="PS00211">
    <property type="entry name" value="ABC_TRANSPORTER_1"/>
    <property type="match status" value="1"/>
</dbReference>
<dbReference type="PROSITE" id="PS50893">
    <property type="entry name" value="ABC_TRANSPORTER_2"/>
    <property type="match status" value="1"/>
</dbReference>
<keyword evidence="8 9" id="KW-0472">Membrane</keyword>
<dbReference type="CDD" id="cd18548">
    <property type="entry name" value="ABC_6TM_Tm287_like"/>
    <property type="match status" value="1"/>
</dbReference>
<evidence type="ECO:0000256" key="2">
    <source>
        <dbReference type="ARBA" id="ARBA00022448"/>
    </source>
</evidence>
<keyword evidence="7 9" id="KW-1133">Transmembrane helix</keyword>
<dbReference type="OrthoDB" id="9762778at2"/>
<comment type="subcellular location">
    <subcellularLocation>
        <location evidence="1">Cell membrane</location>
        <topology evidence="1">Multi-pass membrane protein</topology>
    </subcellularLocation>
</comment>
<keyword evidence="2" id="KW-0813">Transport</keyword>
<dbReference type="AlphaFoldDB" id="A0A410PTV8"/>
<dbReference type="Pfam" id="PF00005">
    <property type="entry name" value="ABC_tran"/>
    <property type="match status" value="1"/>
</dbReference>
<dbReference type="RefSeq" id="WP_128745003.1">
    <property type="nucleotide sequence ID" value="NZ_CP035281.1"/>
</dbReference>
<dbReference type="Gene3D" id="3.40.50.300">
    <property type="entry name" value="P-loop containing nucleotide triphosphate hydrolases"/>
    <property type="match status" value="1"/>
</dbReference>
<dbReference type="Gene3D" id="1.20.1560.10">
    <property type="entry name" value="ABC transporter type 1, transmembrane domain"/>
    <property type="match status" value="1"/>
</dbReference>
<protein>
    <submittedName>
        <fullName evidence="12">ABC transporter ATP-binding protein</fullName>
    </submittedName>
</protein>
<dbReference type="PROSITE" id="PS50929">
    <property type="entry name" value="ABC_TM1F"/>
    <property type="match status" value="1"/>
</dbReference>
<dbReference type="InterPro" id="IPR017871">
    <property type="entry name" value="ABC_transporter-like_CS"/>
</dbReference>
<dbReference type="PANTHER" id="PTHR43394">
    <property type="entry name" value="ATP-DEPENDENT PERMEASE MDL1, MITOCHONDRIAL"/>
    <property type="match status" value="1"/>
</dbReference>
<dbReference type="InterPro" id="IPR003439">
    <property type="entry name" value="ABC_transporter-like_ATP-bd"/>
</dbReference>
<dbReference type="GO" id="GO:0005886">
    <property type="term" value="C:plasma membrane"/>
    <property type="evidence" value="ECO:0007669"/>
    <property type="project" value="UniProtKB-SubCell"/>
</dbReference>
<dbReference type="InterPro" id="IPR039421">
    <property type="entry name" value="Type_1_exporter"/>
</dbReference>
<evidence type="ECO:0000256" key="3">
    <source>
        <dbReference type="ARBA" id="ARBA00022475"/>
    </source>
</evidence>
<evidence type="ECO:0000256" key="8">
    <source>
        <dbReference type="ARBA" id="ARBA00023136"/>
    </source>
</evidence>
<feature type="domain" description="ABC transmembrane type-1" evidence="11">
    <location>
        <begin position="16"/>
        <end position="298"/>
    </location>
</feature>
<dbReference type="FunFam" id="3.40.50.300:FF:000854">
    <property type="entry name" value="Multidrug ABC transporter ATP-binding protein"/>
    <property type="match status" value="1"/>
</dbReference>
<evidence type="ECO:0000256" key="1">
    <source>
        <dbReference type="ARBA" id="ARBA00004651"/>
    </source>
</evidence>
<evidence type="ECO:0000313" key="13">
    <source>
        <dbReference type="Proteomes" id="UP000287601"/>
    </source>
</evidence>
<proteinExistence type="predicted"/>
<evidence type="ECO:0000256" key="6">
    <source>
        <dbReference type="ARBA" id="ARBA00022840"/>
    </source>
</evidence>
<dbReference type="GO" id="GO:0005524">
    <property type="term" value="F:ATP binding"/>
    <property type="evidence" value="ECO:0007669"/>
    <property type="project" value="UniProtKB-KW"/>
</dbReference>
<keyword evidence="3" id="KW-1003">Cell membrane</keyword>
<feature type="transmembrane region" description="Helical" evidence="9">
    <location>
        <begin position="52"/>
        <end position="77"/>
    </location>
</feature>
<accession>A0A410PTV8</accession>
<dbReference type="InterPro" id="IPR003593">
    <property type="entry name" value="AAA+_ATPase"/>
</dbReference>
<gene>
    <name evidence="12" type="ORF">EQM06_03400</name>
</gene>
<feature type="transmembrane region" description="Helical" evidence="9">
    <location>
        <begin position="157"/>
        <end position="178"/>
    </location>
</feature>
<evidence type="ECO:0000256" key="4">
    <source>
        <dbReference type="ARBA" id="ARBA00022692"/>
    </source>
</evidence>
<evidence type="ECO:0000256" key="9">
    <source>
        <dbReference type="SAM" id="Phobius"/>
    </source>
</evidence>
<evidence type="ECO:0000259" key="11">
    <source>
        <dbReference type="PROSITE" id="PS50929"/>
    </source>
</evidence>
<feature type="transmembrane region" description="Helical" evidence="9">
    <location>
        <begin position="133"/>
        <end position="151"/>
    </location>
</feature>
<feature type="transmembrane region" description="Helical" evidence="9">
    <location>
        <begin position="237"/>
        <end position="256"/>
    </location>
</feature>
<dbReference type="SMART" id="SM00382">
    <property type="entry name" value="AAA"/>
    <property type="match status" value="1"/>
</dbReference>
<dbReference type="KEGG" id="amij:EQM06_03400"/>
<dbReference type="PANTHER" id="PTHR43394:SF1">
    <property type="entry name" value="ATP-BINDING CASSETTE SUB-FAMILY B MEMBER 10, MITOCHONDRIAL"/>
    <property type="match status" value="1"/>
</dbReference>
<keyword evidence="6 12" id="KW-0067">ATP-binding</keyword>
<dbReference type="EMBL" id="CP035281">
    <property type="protein sequence ID" value="QAT42353.1"/>
    <property type="molecule type" value="Genomic_DNA"/>
</dbReference>
<dbReference type="SUPFAM" id="SSF52540">
    <property type="entry name" value="P-loop containing nucleoside triphosphate hydrolases"/>
    <property type="match status" value="1"/>
</dbReference>
<dbReference type="GO" id="GO:0016887">
    <property type="term" value="F:ATP hydrolysis activity"/>
    <property type="evidence" value="ECO:0007669"/>
    <property type="project" value="InterPro"/>
</dbReference>
<feature type="transmembrane region" description="Helical" evidence="9">
    <location>
        <begin position="20"/>
        <end position="40"/>
    </location>
</feature>
<evidence type="ECO:0000256" key="7">
    <source>
        <dbReference type="ARBA" id="ARBA00022989"/>
    </source>
</evidence>
<evidence type="ECO:0000313" key="12">
    <source>
        <dbReference type="EMBL" id="QAT42353.1"/>
    </source>
</evidence>
<dbReference type="SUPFAM" id="SSF90123">
    <property type="entry name" value="ABC transporter transmembrane region"/>
    <property type="match status" value="1"/>
</dbReference>
<keyword evidence="13" id="KW-1185">Reference proteome</keyword>
<name>A0A410PTV8_9FIRM</name>